<dbReference type="Gene3D" id="2.40.50.140">
    <property type="entry name" value="Nucleic acid-binding proteins"/>
    <property type="match status" value="1"/>
</dbReference>
<reference evidence="5" key="1">
    <citation type="submission" date="2022-11" db="UniProtKB">
        <authorList>
            <consortium name="WormBaseParasite"/>
        </authorList>
    </citation>
    <scope>IDENTIFICATION</scope>
</reference>
<evidence type="ECO:0000256" key="1">
    <source>
        <dbReference type="ARBA" id="ARBA00023125"/>
    </source>
</evidence>
<protein>
    <submittedName>
        <fullName evidence="5">Uncharacterized protein</fullName>
    </submittedName>
</protein>
<evidence type="ECO:0000256" key="3">
    <source>
        <dbReference type="SAM" id="MobiDB-lite"/>
    </source>
</evidence>
<proteinExistence type="predicted"/>
<organism evidence="4 5">
    <name type="scientific">Plectus sambesii</name>
    <dbReference type="NCBI Taxonomy" id="2011161"/>
    <lineage>
        <taxon>Eukaryota</taxon>
        <taxon>Metazoa</taxon>
        <taxon>Ecdysozoa</taxon>
        <taxon>Nematoda</taxon>
        <taxon>Chromadorea</taxon>
        <taxon>Plectida</taxon>
        <taxon>Plectina</taxon>
        <taxon>Plectoidea</taxon>
        <taxon>Plectidae</taxon>
        <taxon>Plectus</taxon>
    </lineage>
</organism>
<feature type="region of interest" description="Disordered" evidence="3">
    <location>
        <begin position="22"/>
        <end position="76"/>
    </location>
</feature>
<evidence type="ECO:0000313" key="5">
    <source>
        <dbReference type="WBParaSite" id="PSAMB.scaffold5075size12724.g25831.t1"/>
    </source>
</evidence>
<dbReference type="Proteomes" id="UP000887566">
    <property type="component" value="Unplaced"/>
</dbReference>
<dbReference type="InterPro" id="IPR000424">
    <property type="entry name" value="Primosome_PriB/ssb"/>
</dbReference>
<evidence type="ECO:0000256" key="2">
    <source>
        <dbReference type="PROSITE-ProRule" id="PRU00252"/>
    </source>
</evidence>
<dbReference type="InterPro" id="IPR012340">
    <property type="entry name" value="NA-bd_OB-fold"/>
</dbReference>
<keyword evidence="4" id="KW-1185">Reference proteome</keyword>
<feature type="region of interest" description="Disordered" evidence="3">
    <location>
        <begin position="191"/>
        <end position="221"/>
    </location>
</feature>
<dbReference type="PANTHER" id="PTHR10302">
    <property type="entry name" value="SINGLE-STRANDED DNA-BINDING PROTEIN"/>
    <property type="match status" value="1"/>
</dbReference>
<dbReference type="PANTHER" id="PTHR10302:SF0">
    <property type="entry name" value="SINGLE-STRANDED DNA-BINDING PROTEIN, MITOCHONDRIAL"/>
    <property type="match status" value="1"/>
</dbReference>
<dbReference type="Pfam" id="PF00436">
    <property type="entry name" value="SSB"/>
    <property type="match status" value="1"/>
</dbReference>
<sequence length="221" mass="23816">MMQSIVRRVAVPLAHGQQLRPLTSSACRRQADQSGQSGTQRFNRLDGAGRGQGQTSRFDERGGRGLGGGAPRRRTTDHVNRIELIGHLAQPPAIKQTPNGKEFASFNVITNRLFERGDGALIEEKEMHVCSSHKLGQVNYVMGNLNTGSKVYVLGALRYDSVPSVRGDANSPMIRQAHIFVDLVNELAKSAGAGGMREDRSGEGSGGGGSQQRGHDIDDEL</sequence>
<evidence type="ECO:0000313" key="4">
    <source>
        <dbReference type="Proteomes" id="UP000887566"/>
    </source>
</evidence>
<dbReference type="GO" id="GO:0006264">
    <property type="term" value="P:mitochondrial DNA replication"/>
    <property type="evidence" value="ECO:0007669"/>
    <property type="project" value="TreeGrafter"/>
</dbReference>
<keyword evidence="1 2" id="KW-0238">DNA-binding</keyword>
<dbReference type="GO" id="GO:0042645">
    <property type="term" value="C:mitochondrial nucleoid"/>
    <property type="evidence" value="ECO:0007669"/>
    <property type="project" value="TreeGrafter"/>
</dbReference>
<name>A0A914WTE5_9BILA</name>
<dbReference type="WBParaSite" id="PSAMB.scaffold5075size12724.g25831.t1">
    <property type="protein sequence ID" value="PSAMB.scaffold5075size12724.g25831.t1"/>
    <property type="gene ID" value="PSAMB.scaffold5075size12724.g25831"/>
</dbReference>
<accession>A0A914WTE5</accession>
<dbReference type="GO" id="GO:0003697">
    <property type="term" value="F:single-stranded DNA binding"/>
    <property type="evidence" value="ECO:0007669"/>
    <property type="project" value="InterPro"/>
</dbReference>
<feature type="compositionally biased region" description="Polar residues" evidence="3">
    <location>
        <begin position="22"/>
        <end position="42"/>
    </location>
</feature>
<dbReference type="AlphaFoldDB" id="A0A914WTE5"/>
<dbReference type="InterPro" id="IPR011344">
    <property type="entry name" value="ssDNA-bd"/>
</dbReference>
<dbReference type="PROSITE" id="PS50935">
    <property type="entry name" value="SSB"/>
    <property type="match status" value="1"/>
</dbReference>
<dbReference type="SUPFAM" id="SSF50249">
    <property type="entry name" value="Nucleic acid-binding proteins"/>
    <property type="match status" value="1"/>
</dbReference>